<dbReference type="FunFam" id="2.130.10.10:FF:000136">
    <property type="entry name" value="Probable cytosolic iron-sulfur protein assembly protein CIAO1"/>
    <property type="match status" value="1"/>
</dbReference>
<organism evidence="5 6">
    <name type="scientific">Cymbomonas tetramitiformis</name>
    <dbReference type="NCBI Taxonomy" id="36881"/>
    <lineage>
        <taxon>Eukaryota</taxon>
        <taxon>Viridiplantae</taxon>
        <taxon>Chlorophyta</taxon>
        <taxon>Pyramimonadophyceae</taxon>
        <taxon>Pyramimonadales</taxon>
        <taxon>Pyramimonadaceae</taxon>
        <taxon>Cymbomonas</taxon>
    </lineage>
</organism>
<dbReference type="AlphaFoldDB" id="A0AAE0BMT3"/>
<dbReference type="Proteomes" id="UP001190700">
    <property type="component" value="Unassembled WGS sequence"/>
</dbReference>
<protein>
    <recommendedName>
        <fullName evidence="3">Probable cytosolic iron-sulfur protein assembly protein CIAO1 homolog</fullName>
    </recommendedName>
</protein>
<dbReference type="CDD" id="cd00200">
    <property type="entry name" value="WD40"/>
    <property type="match status" value="1"/>
</dbReference>
<reference evidence="5 6" key="1">
    <citation type="journal article" date="2015" name="Genome Biol. Evol.">
        <title>Comparative Genomics of a Bacterivorous Green Alga Reveals Evolutionary Causalities and Consequences of Phago-Mixotrophic Mode of Nutrition.</title>
        <authorList>
            <person name="Burns J.A."/>
            <person name="Paasch A."/>
            <person name="Narechania A."/>
            <person name="Kim E."/>
        </authorList>
    </citation>
    <scope>NUCLEOTIDE SEQUENCE [LARGE SCALE GENOMIC DNA]</scope>
    <source>
        <strain evidence="5 6">PLY_AMNH</strain>
    </source>
</reference>
<evidence type="ECO:0000256" key="1">
    <source>
        <dbReference type="ARBA" id="ARBA00022574"/>
    </source>
</evidence>
<dbReference type="SMART" id="SM00320">
    <property type="entry name" value="WD40"/>
    <property type="match status" value="7"/>
</dbReference>
<feature type="repeat" description="WD" evidence="4">
    <location>
        <begin position="101"/>
        <end position="135"/>
    </location>
</feature>
<feature type="repeat" description="WD" evidence="4">
    <location>
        <begin position="296"/>
        <end position="329"/>
    </location>
</feature>
<comment type="function">
    <text evidence="3">Essential component of the cytosolic iron-sulfur (Fe/S) protein assembly machinery. Required for the maturation of extramitochondrial Fe/S proteins.</text>
</comment>
<evidence type="ECO:0000313" key="5">
    <source>
        <dbReference type="EMBL" id="KAK3239486.1"/>
    </source>
</evidence>
<dbReference type="PANTHER" id="PTHR19920:SF0">
    <property type="entry name" value="CYTOSOLIC IRON-SULFUR PROTEIN ASSEMBLY PROTEIN CIAO1-RELATED"/>
    <property type="match status" value="1"/>
</dbReference>
<evidence type="ECO:0000313" key="6">
    <source>
        <dbReference type="Proteomes" id="UP001190700"/>
    </source>
</evidence>
<dbReference type="EMBL" id="LGRX02033902">
    <property type="protein sequence ID" value="KAK3239486.1"/>
    <property type="molecule type" value="Genomic_DNA"/>
</dbReference>
<dbReference type="InterPro" id="IPR015943">
    <property type="entry name" value="WD40/YVTN_repeat-like_dom_sf"/>
</dbReference>
<evidence type="ECO:0000256" key="3">
    <source>
        <dbReference type="HAMAP-Rule" id="MF_03037"/>
    </source>
</evidence>
<name>A0AAE0BMT3_9CHLO</name>
<dbReference type="SUPFAM" id="SSF50978">
    <property type="entry name" value="WD40 repeat-like"/>
    <property type="match status" value="1"/>
</dbReference>
<dbReference type="HAMAP" id="MF_03037">
    <property type="entry name" value="ciao1"/>
    <property type="match status" value="1"/>
</dbReference>
<proteinExistence type="inferred from homology"/>
<dbReference type="Gene3D" id="2.130.10.10">
    <property type="entry name" value="YVTN repeat-like/Quinoprotein amine dehydrogenase"/>
    <property type="match status" value="2"/>
</dbReference>
<dbReference type="InterPro" id="IPR028608">
    <property type="entry name" value="CIAO1/Cia1"/>
</dbReference>
<dbReference type="InterPro" id="IPR019775">
    <property type="entry name" value="WD40_repeat_CS"/>
</dbReference>
<feature type="repeat" description="WD" evidence="4">
    <location>
        <begin position="146"/>
        <end position="177"/>
    </location>
</feature>
<dbReference type="InterPro" id="IPR036322">
    <property type="entry name" value="WD40_repeat_dom_sf"/>
</dbReference>
<comment type="similarity">
    <text evidence="3">Belongs to the WD repeat CIA1 family.</text>
</comment>
<accession>A0AAE0BMT3</accession>
<dbReference type="PROSITE" id="PS00678">
    <property type="entry name" value="WD_REPEATS_1"/>
    <property type="match status" value="1"/>
</dbReference>
<keyword evidence="2" id="KW-0677">Repeat</keyword>
<evidence type="ECO:0000256" key="2">
    <source>
        <dbReference type="ARBA" id="ARBA00022737"/>
    </source>
</evidence>
<dbReference type="PANTHER" id="PTHR19920">
    <property type="entry name" value="WD40 PROTEIN CIAO1"/>
    <property type="match status" value="1"/>
</dbReference>
<keyword evidence="6" id="KW-1185">Reference proteome</keyword>
<feature type="repeat" description="WD" evidence="4">
    <location>
        <begin position="10"/>
        <end position="41"/>
    </location>
</feature>
<dbReference type="InterPro" id="IPR001680">
    <property type="entry name" value="WD40_rpt"/>
</dbReference>
<keyword evidence="1 4" id="KW-0853">WD repeat</keyword>
<comment type="caution">
    <text evidence="5">The sequence shown here is derived from an EMBL/GenBank/DDBJ whole genome shotgun (WGS) entry which is preliminary data.</text>
</comment>
<gene>
    <name evidence="5" type="ORF">CYMTET_50590</name>
</gene>
<evidence type="ECO:0000256" key="4">
    <source>
        <dbReference type="PROSITE-ProRule" id="PRU00221"/>
    </source>
</evidence>
<dbReference type="GO" id="GO:0016226">
    <property type="term" value="P:iron-sulfur cluster assembly"/>
    <property type="evidence" value="ECO:0007669"/>
    <property type="project" value="UniProtKB-UniRule"/>
</dbReference>
<dbReference type="GO" id="GO:0097361">
    <property type="term" value="C:cytosolic [4Fe-4S] assembly targeting complex"/>
    <property type="evidence" value="ECO:0007669"/>
    <property type="project" value="InterPro"/>
</dbReference>
<sequence>MSPLKELHVLEGHEDCVWSLAWSPSGDKIASCGGDKTVRIWRPLHGTNEWHCAAVLEDIHQRTIRALDWDASGTRIATASFDGTTAIWLARGEEWECVSTLEGHENEVKSVAWNPAGAMLATCGRDKTVWIWEMQPDHEFECVSVLQGHSQDVKQVLWDASGEMLFSCSYDNSIKLWMEDPDEDDWVCTQTLSDQNSGHQSTVWGIALDASGRWLASCSHDLSTIVWEHGADSAVPGKGWRHACSISGAHDRPIYSVHWNCTGDLLATASGDNSARILVRDQAQKETSFQPVATAENAHEGDVNCIRWHPKVATVFATAGDDGMVKIWECAALDTLTK</sequence>
<dbReference type="PROSITE" id="PS50294">
    <property type="entry name" value="WD_REPEATS_REGION"/>
    <property type="match status" value="5"/>
</dbReference>
<feature type="repeat" description="WD" evidence="4">
    <location>
        <begin position="196"/>
        <end position="228"/>
    </location>
</feature>
<feature type="repeat" description="WD" evidence="4">
    <location>
        <begin position="57"/>
        <end position="88"/>
    </location>
</feature>
<dbReference type="PROSITE" id="PS50082">
    <property type="entry name" value="WD_REPEATS_2"/>
    <property type="match status" value="6"/>
</dbReference>
<dbReference type="Pfam" id="PF00400">
    <property type="entry name" value="WD40"/>
    <property type="match status" value="7"/>
</dbReference>